<protein>
    <submittedName>
        <fullName evidence="6">HTH-type transcriptional regulator NimR</fullName>
    </submittedName>
</protein>
<keyword evidence="3" id="KW-0238">DNA-binding</keyword>
<keyword evidence="1" id="KW-0678">Repressor</keyword>
<dbReference type="InterPro" id="IPR018062">
    <property type="entry name" value="HTH_AraC-typ_CS"/>
</dbReference>
<evidence type="ECO:0000313" key="6">
    <source>
        <dbReference type="EMBL" id="CAB3819502.1"/>
    </source>
</evidence>
<evidence type="ECO:0000259" key="5">
    <source>
        <dbReference type="PROSITE" id="PS01124"/>
    </source>
</evidence>
<dbReference type="EMBL" id="CADIKZ010000001">
    <property type="protein sequence ID" value="CAB3819502.1"/>
    <property type="molecule type" value="Genomic_DNA"/>
</dbReference>
<dbReference type="GO" id="GO:0003700">
    <property type="term" value="F:DNA-binding transcription factor activity"/>
    <property type="evidence" value="ECO:0007669"/>
    <property type="project" value="InterPro"/>
</dbReference>
<dbReference type="SMART" id="SM00342">
    <property type="entry name" value="HTH_ARAC"/>
    <property type="match status" value="1"/>
</dbReference>
<dbReference type="InterPro" id="IPR018060">
    <property type="entry name" value="HTH_AraC"/>
</dbReference>
<sequence>MPHPADPASPLIAPALAAARGGPRLLAVRRQDQAVRHTAAHRHARGQLFGAYEGLLTVRAGDRQWVVPAAHAVWIPPDCPHGLRSHGPYAGYSVYLSPAACAGLPDAPCALQASALLLAAIDRAASWRGDAWDAARLRIVELVRDEIRTLPRAGDGLTLPRDARLQRLALAWSDTPADSRPLAAWADTIGMAPRTLARRFLAETGLTLGAWRQRARLMRAQQMLAAGHGVTAAALETGYDNISAFIAAFKREYGVTPGRYDGRGPLNA</sequence>
<dbReference type="Pfam" id="PF02311">
    <property type="entry name" value="AraC_binding"/>
    <property type="match status" value="1"/>
</dbReference>
<dbReference type="InterPro" id="IPR011051">
    <property type="entry name" value="RmlC_Cupin_sf"/>
</dbReference>
<dbReference type="SUPFAM" id="SSF46689">
    <property type="entry name" value="Homeodomain-like"/>
    <property type="match status" value="1"/>
</dbReference>
<dbReference type="PANTHER" id="PTHR11019:SF199">
    <property type="entry name" value="HTH-TYPE TRANSCRIPTIONAL REGULATOR NIMR"/>
    <property type="match status" value="1"/>
</dbReference>
<evidence type="ECO:0000256" key="4">
    <source>
        <dbReference type="ARBA" id="ARBA00023163"/>
    </source>
</evidence>
<dbReference type="SUPFAM" id="SSF51182">
    <property type="entry name" value="RmlC-like cupins"/>
    <property type="match status" value="1"/>
</dbReference>
<dbReference type="Gene3D" id="1.10.10.60">
    <property type="entry name" value="Homeodomain-like"/>
    <property type="match status" value="2"/>
</dbReference>
<evidence type="ECO:0000313" key="7">
    <source>
        <dbReference type="Proteomes" id="UP000494203"/>
    </source>
</evidence>
<name>A0A6S7DLX4_9BURK</name>
<dbReference type="Pfam" id="PF12833">
    <property type="entry name" value="HTH_18"/>
    <property type="match status" value="1"/>
</dbReference>
<dbReference type="InterPro" id="IPR014710">
    <property type="entry name" value="RmlC-like_jellyroll"/>
</dbReference>
<dbReference type="InterPro" id="IPR003313">
    <property type="entry name" value="AraC-bd"/>
</dbReference>
<organism evidence="6 7">
    <name type="scientific">Achromobacter pulmonis</name>
    <dbReference type="NCBI Taxonomy" id="1389932"/>
    <lineage>
        <taxon>Bacteria</taxon>
        <taxon>Pseudomonadati</taxon>
        <taxon>Pseudomonadota</taxon>
        <taxon>Betaproteobacteria</taxon>
        <taxon>Burkholderiales</taxon>
        <taxon>Alcaligenaceae</taxon>
        <taxon>Achromobacter</taxon>
    </lineage>
</organism>
<dbReference type="InterPro" id="IPR009057">
    <property type="entry name" value="Homeodomain-like_sf"/>
</dbReference>
<dbReference type="FunFam" id="1.10.10.60:FF:000132">
    <property type="entry name" value="AraC family transcriptional regulator"/>
    <property type="match status" value="1"/>
</dbReference>
<accession>A0A6S7DLX4</accession>
<dbReference type="RefSeq" id="WP_175139774.1">
    <property type="nucleotide sequence ID" value="NZ_CADIKZ010000001.1"/>
</dbReference>
<evidence type="ECO:0000256" key="1">
    <source>
        <dbReference type="ARBA" id="ARBA00022491"/>
    </source>
</evidence>
<evidence type="ECO:0000256" key="3">
    <source>
        <dbReference type="ARBA" id="ARBA00023125"/>
    </source>
</evidence>
<keyword evidence="7" id="KW-1185">Reference proteome</keyword>
<dbReference type="Gene3D" id="2.60.120.10">
    <property type="entry name" value="Jelly Rolls"/>
    <property type="match status" value="1"/>
</dbReference>
<dbReference type="GO" id="GO:0043565">
    <property type="term" value="F:sequence-specific DNA binding"/>
    <property type="evidence" value="ECO:0007669"/>
    <property type="project" value="InterPro"/>
</dbReference>
<dbReference type="PANTHER" id="PTHR11019">
    <property type="entry name" value="HTH-TYPE TRANSCRIPTIONAL REGULATOR NIMR"/>
    <property type="match status" value="1"/>
</dbReference>
<reference evidence="6 7" key="1">
    <citation type="submission" date="2020-04" db="EMBL/GenBank/DDBJ databases">
        <authorList>
            <person name="De Canck E."/>
        </authorList>
    </citation>
    <scope>NUCLEOTIDE SEQUENCE [LARGE SCALE GENOMIC DNA]</scope>
    <source>
        <strain evidence="6 7">LMG 26788</strain>
    </source>
</reference>
<dbReference type="PROSITE" id="PS01124">
    <property type="entry name" value="HTH_ARAC_FAMILY_2"/>
    <property type="match status" value="1"/>
</dbReference>
<gene>
    <name evidence="6" type="primary">nimR_1</name>
    <name evidence="6" type="ORF">LMG26788_00192</name>
</gene>
<dbReference type="AlphaFoldDB" id="A0A6S7DLX4"/>
<proteinExistence type="predicted"/>
<dbReference type="CDD" id="cd06124">
    <property type="entry name" value="cupin_NimR-like_N"/>
    <property type="match status" value="1"/>
</dbReference>
<keyword evidence="4" id="KW-0804">Transcription</keyword>
<dbReference type="Proteomes" id="UP000494203">
    <property type="component" value="Unassembled WGS sequence"/>
</dbReference>
<keyword evidence="2" id="KW-0805">Transcription regulation</keyword>
<feature type="domain" description="HTH araC/xylS-type" evidence="5">
    <location>
        <begin position="166"/>
        <end position="263"/>
    </location>
</feature>
<dbReference type="PROSITE" id="PS00041">
    <property type="entry name" value="HTH_ARAC_FAMILY_1"/>
    <property type="match status" value="1"/>
</dbReference>
<evidence type="ECO:0000256" key="2">
    <source>
        <dbReference type="ARBA" id="ARBA00023015"/>
    </source>
</evidence>